<accession>A0A177B473</accession>
<evidence type="ECO:0000313" key="1">
    <source>
        <dbReference type="EMBL" id="OAF69078.1"/>
    </source>
</evidence>
<dbReference type="AlphaFoldDB" id="A0A177B473"/>
<comment type="caution">
    <text evidence="1">The sequence shown here is derived from an EMBL/GenBank/DDBJ whole genome shotgun (WGS) entry which is preliminary data.</text>
</comment>
<dbReference type="InterPro" id="IPR020568">
    <property type="entry name" value="Ribosomal_Su5_D2-typ_SF"/>
</dbReference>
<dbReference type="Proteomes" id="UP000078046">
    <property type="component" value="Unassembled WGS sequence"/>
</dbReference>
<name>A0A177B473_9BILA</name>
<gene>
    <name evidence="1" type="ORF">A3Q56_03171</name>
</gene>
<proteinExistence type="predicted"/>
<dbReference type="EMBL" id="LWCA01000339">
    <property type="protein sequence ID" value="OAF69078.1"/>
    <property type="molecule type" value="Genomic_DNA"/>
</dbReference>
<dbReference type="SUPFAM" id="SSF54211">
    <property type="entry name" value="Ribosomal protein S5 domain 2-like"/>
    <property type="match status" value="1"/>
</dbReference>
<sequence length="211" mass="23750">MKIAVNQGGNSNVSCFISDHESKVKITYCGLKGADQIDLHAERGRIKCFVDICKPDSTSVFDENYSNIVETAVTSSIILEKLPKMQIMIEIKIMQNGQHSLGYAITGTSIVLSISGIDMYDMVLAYSENNDNNMEPNLVSIMPMMNHTSITNIVGRYSELLYIQKYQDMLNKAKSLYPHVYKSIVDCIKNLYSTQLYYKRVMSHDSCVSVS</sequence>
<dbReference type="InterPro" id="IPR027408">
    <property type="entry name" value="PNPase/RNase_PH_dom_sf"/>
</dbReference>
<reference evidence="1 2" key="1">
    <citation type="submission" date="2016-04" db="EMBL/GenBank/DDBJ databases">
        <title>The genome of Intoshia linei affirms orthonectids as highly simplified spiralians.</title>
        <authorList>
            <person name="Mikhailov K.V."/>
            <person name="Slusarev G.S."/>
            <person name="Nikitin M.A."/>
            <person name="Logacheva M.D."/>
            <person name="Penin A."/>
            <person name="Aleoshin V."/>
            <person name="Panchin Y.V."/>
        </authorList>
    </citation>
    <scope>NUCLEOTIDE SEQUENCE [LARGE SCALE GENOMIC DNA]</scope>
    <source>
        <strain evidence="1">Intl2013</strain>
        <tissue evidence="1">Whole animal</tissue>
    </source>
</reference>
<evidence type="ECO:0000313" key="2">
    <source>
        <dbReference type="Proteomes" id="UP000078046"/>
    </source>
</evidence>
<protein>
    <submittedName>
        <fullName evidence="1">Uncharacterized protein</fullName>
    </submittedName>
</protein>
<dbReference type="Gene3D" id="3.30.230.70">
    <property type="entry name" value="GHMP Kinase, N-terminal domain"/>
    <property type="match status" value="1"/>
</dbReference>
<keyword evidence="2" id="KW-1185">Reference proteome</keyword>
<organism evidence="1 2">
    <name type="scientific">Intoshia linei</name>
    <dbReference type="NCBI Taxonomy" id="1819745"/>
    <lineage>
        <taxon>Eukaryota</taxon>
        <taxon>Metazoa</taxon>
        <taxon>Spiralia</taxon>
        <taxon>Lophotrochozoa</taxon>
        <taxon>Mesozoa</taxon>
        <taxon>Orthonectida</taxon>
        <taxon>Rhopaluridae</taxon>
        <taxon>Intoshia</taxon>
    </lineage>
</organism>